<evidence type="ECO:0000256" key="2">
    <source>
        <dbReference type="ARBA" id="ARBA00022448"/>
    </source>
</evidence>
<keyword evidence="6 7" id="KW-0472">Membrane</keyword>
<name>D1BH92_SANKS</name>
<dbReference type="KEGG" id="ske:Sked_18870"/>
<dbReference type="AlphaFoldDB" id="D1BH92"/>
<dbReference type="Gene3D" id="1.10.3720.10">
    <property type="entry name" value="MetI-like"/>
    <property type="match status" value="1"/>
</dbReference>
<evidence type="ECO:0000256" key="3">
    <source>
        <dbReference type="ARBA" id="ARBA00022475"/>
    </source>
</evidence>
<keyword evidence="11" id="KW-1185">Reference proteome</keyword>
<evidence type="ECO:0000256" key="1">
    <source>
        <dbReference type="ARBA" id="ARBA00004651"/>
    </source>
</evidence>
<dbReference type="EMBL" id="CP001819">
    <property type="protein sequence ID" value="ACZ21812.1"/>
    <property type="molecule type" value="Genomic_DNA"/>
</dbReference>
<dbReference type="Proteomes" id="UP000000322">
    <property type="component" value="Chromosome"/>
</dbReference>
<comment type="similarity">
    <text evidence="7">Belongs to the binding-protein-dependent transport system permease family.</text>
</comment>
<dbReference type="GO" id="GO:0005886">
    <property type="term" value="C:plasma membrane"/>
    <property type="evidence" value="ECO:0007669"/>
    <property type="project" value="UniProtKB-SubCell"/>
</dbReference>
<dbReference type="SUPFAM" id="SSF161098">
    <property type="entry name" value="MetI-like"/>
    <property type="match status" value="1"/>
</dbReference>
<dbReference type="InterPro" id="IPR035906">
    <property type="entry name" value="MetI-like_sf"/>
</dbReference>
<dbReference type="PANTHER" id="PTHR43744">
    <property type="entry name" value="ABC TRANSPORTER PERMEASE PROTEIN MG189-RELATED-RELATED"/>
    <property type="match status" value="1"/>
</dbReference>
<keyword evidence="4 7" id="KW-0812">Transmembrane</keyword>
<feature type="region of interest" description="Disordered" evidence="8">
    <location>
        <begin position="1"/>
        <end position="47"/>
    </location>
</feature>
<feature type="transmembrane region" description="Helical" evidence="7">
    <location>
        <begin position="149"/>
        <end position="170"/>
    </location>
</feature>
<proteinExistence type="inferred from homology"/>
<evidence type="ECO:0000313" key="10">
    <source>
        <dbReference type="EMBL" id="ACZ21812.1"/>
    </source>
</evidence>
<evidence type="ECO:0000259" key="9">
    <source>
        <dbReference type="PROSITE" id="PS50928"/>
    </source>
</evidence>
<keyword evidence="5 7" id="KW-1133">Transmembrane helix</keyword>
<keyword evidence="2 7" id="KW-0813">Transport</keyword>
<feature type="domain" description="ABC transmembrane type-1" evidence="9">
    <location>
        <begin position="114"/>
        <end position="304"/>
    </location>
</feature>
<dbReference type="STRING" id="446469.Sked_18870"/>
<evidence type="ECO:0000313" key="11">
    <source>
        <dbReference type="Proteomes" id="UP000000322"/>
    </source>
</evidence>
<evidence type="ECO:0000256" key="6">
    <source>
        <dbReference type="ARBA" id="ARBA00023136"/>
    </source>
</evidence>
<dbReference type="CDD" id="cd06261">
    <property type="entry name" value="TM_PBP2"/>
    <property type="match status" value="1"/>
</dbReference>
<gene>
    <name evidence="10" type="ordered locus">Sked_18870</name>
</gene>
<evidence type="ECO:0000256" key="7">
    <source>
        <dbReference type="RuleBase" id="RU363032"/>
    </source>
</evidence>
<dbReference type="GO" id="GO:0055085">
    <property type="term" value="P:transmembrane transport"/>
    <property type="evidence" value="ECO:0007669"/>
    <property type="project" value="InterPro"/>
</dbReference>
<dbReference type="PANTHER" id="PTHR43744:SF13">
    <property type="entry name" value="SN-GLYCEROL-3-PHOSPHATE TRANSPORT INTEGRAL MEMBRANE PROTEIN ABC TRANSPORTER UGPE-RELATED"/>
    <property type="match status" value="1"/>
</dbReference>
<feature type="transmembrane region" description="Helical" evidence="7">
    <location>
        <begin position="118"/>
        <end position="142"/>
    </location>
</feature>
<dbReference type="OrthoDB" id="3524874at2"/>
<keyword evidence="3" id="KW-1003">Cell membrane</keyword>
<dbReference type="PROSITE" id="PS50928">
    <property type="entry name" value="ABC_TM1"/>
    <property type="match status" value="1"/>
</dbReference>
<dbReference type="HOGENOM" id="CLU_016047_1_1_11"/>
<feature type="compositionally biased region" description="Low complexity" evidence="8">
    <location>
        <begin position="1"/>
        <end position="30"/>
    </location>
</feature>
<dbReference type="Pfam" id="PF00528">
    <property type="entry name" value="BPD_transp_1"/>
    <property type="match status" value="1"/>
</dbReference>
<evidence type="ECO:0000256" key="8">
    <source>
        <dbReference type="SAM" id="MobiDB-lite"/>
    </source>
</evidence>
<feature type="transmembrane region" description="Helical" evidence="7">
    <location>
        <begin position="182"/>
        <end position="199"/>
    </location>
</feature>
<feature type="transmembrane region" description="Helical" evidence="7">
    <location>
        <begin position="53"/>
        <end position="75"/>
    </location>
</feature>
<feature type="transmembrane region" description="Helical" evidence="7">
    <location>
        <begin position="283"/>
        <end position="304"/>
    </location>
</feature>
<dbReference type="RefSeq" id="WP_012866881.1">
    <property type="nucleotide sequence ID" value="NC_013521.1"/>
</dbReference>
<evidence type="ECO:0000256" key="4">
    <source>
        <dbReference type="ARBA" id="ARBA00022692"/>
    </source>
</evidence>
<comment type="subcellular location">
    <subcellularLocation>
        <location evidence="1 7">Cell membrane</location>
        <topology evidence="1 7">Multi-pass membrane protein</topology>
    </subcellularLocation>
</comment>
<organism evidence="10 11">
    <name type="scientific">Sanguibacter keddieii (strain ATCC 51767 / DSM 10542 / NCFB 3025 / ST-74)</name>
    <dbReference type="NCBI Taxonomy" id="446469"/>
    <lineage>
        <taxon>Bacteria</taxon>
        <taxon>Bacillati</taxon>
        <taxon>Actinomycetota</taxon>
        <taxon>Actinomycetes</taxon>
        <taxon>Micrococcales</taxon>
        <taxon>Sanguibacteraceae</taxon>
        <taxon>Sanguibacter</taxon>
    </lineage>
</organism>
<feature type="transmembrane region" description="Helical" evidence="7">
    <location>
        <begin position="225"/>
        <end position="247"/>
    </location>
</feature>
<dbReference type="InterPro" id="IPR000515">
    <property type="entry name" value="MetI-like"/>
</dbReference>
<reference evidence="10 11" key="1">
    <citation type="journal article" date="2009" name="Stand. Genomic Sci.">
        <title>Complete genome sequence of Sanguibacter keddieii type strain (ST-74).</title>
        <authorList>
            <person name="Ivanova N."/>
            <person name="Sikorski J."/>
            <person name="Sims D."/>
            <person name="Brettin T."/>
            <person name="Detter J.C."/>
            <person name="Han C."/>
            <person name="Lapidus A."/>
            <person name="Copeland A."/>
            <person name="Glavina Del Rio T."/>
            <person name="Nolan M."/>
            <person name="Chen F."/>
            <person name="Lucas S."/>
            <person name="Tice H."/>
            <person name="Cheng J.F."/>
            <person name="Bruce D."/>
            <person name="Goodwin L."/>
            <person name="Pitluck S."/>
            <person name="Pati A."/>
            <person name="Mavromatis K."/>
            <person name="Chen A."/>
            <person name="Palaniappan K."/>
            <person name="D'haeseleer P."/>
            <person name="Chain P."/>
            <person name="Bristow J."/>
            <person name="Eisen J.A."/>
            <person name="Markowitz V."/>
            <person name="Hugenholtz P."/>
            <person name="Goker M."/>
            <person name="Pukall R."/>
            <person name="Klenk H.P."/>
            <person name="Kyrpides N.C."/>
        </authorList>
    </citation>
    <scope>NUCLEOTIDE SEQUENCE [LARGE SCALE GENOMIC DNA]</scope>
    <source>
        <strain evidence="11">ATCC 51767 / DSM 10542 / NCFB 3025 / ST-74</strain>
    </source>
</reference>
<accession>D1BH92</accession>
<protein>
    <submittedName>
        <fullName evidence="10">Carbohydrate ABC transporter membrane protein</fullName>
    </submittedName>
</protein>
<evidence type="ECO:0000256" key="5">
    <source>
        <dbReference type="ARBA" id="ARBA00022989"/>
    </source>
</evidence>
<dbReference type="eggNOG" id="COG0395">
    <property type="taxonomic scope" value="Bacteria"/>
</dbReference>
<sequence length="319" mass="34035">MSLDLPTRSASTPPGPTPTGSGSTTPPATRGSRKPAKDRGAPQARTGTLPGTVASYVTMVVAVGVMSVPLLWMLFASFKQPDEIYSIPLQWLPASFEPDNYAQVADTLPIGRLFLNSLGLTIVGSGLKMLLGLCCAYALVFLEFPAKKVVFAVVIFALLIPQQITIIPNYTLVASLGWLNTYQGILVPGLASAFGTFLFRQHFLTLPVSILEAAALDGAGHWRRLWGFVLPMSLPTIAAVGLVSMVAEWNEYLWPFLVVDNAEMMTLPVGLTLLQNVDGLNNWGVLMAATVLVTAPILAVFLVLQRRLVAGLTAGAVTG</sequence>